<dbReference type="InterPro" id="IPR006936">
    <property type="entry name" value="ALOG_dom"/>
</dbReference>
<comment type="caution">
    <text evidence="2">Lacks conserved residue(s) required for the propagation of feature annotation.</text>
</comment>
<dbReference type="InterPro" id="IPR008395">
    <property type="entry name" value="Agenet-like_dom"/>
</dbReference>
<sequence length="1281" mass="142388">MEFSTPSSGGGGDSGCGGGGGGGAPSLEPKPTTTTTELINFATPPITEGTSRRYEMQKRRDMKTFLQYLKNHKPPLHLQRCGDEEIIEFLKHMDQFGKTKLHLSSCQYFGKFINYIPKPPVIVCDCPLKQAWGSLDSLVGRLRAAFEENGGNPELNPFGSKVVRMYLKQVKQEQAKARGIPSDKKRRKSGVTYTASPYTVVVTEGIPDISDVVDGRNGGGGGVISNARGVLTTQGIHSEKMRKQPTTLCESTSINGAQMVDGSGYDGGGGTGRGGEGGHNGSDVCSGGVSTLVAGGVVTVEVDGGGGIGRGGESGHNGPDVCSGGVSTLVAGGVVTVEVAVSTPGTDGVVSVEKTNMRFVAGTPVEVSIRDKQCPGAWFPATILKEIDSGLFLVGYQSLRLGDVEGCSKEIVDSLHIRPSPPDSLQRKGFNVLEKVDVYYDGGWWSGQIAEVLASNRYLAHFKHQKIGREFNLFELRRHMEWVNGKWVQDSLQTMEQRFITGTPVEVRTRDKRCHGAWFPATILKDFDHHLFLVGYKSLRLSDKEECSKEIVEVRHIRPSPPEILEKKEFDVFEKVDAYYDCGWWSGKVAEVLAGNRYIVHFKHQMKGREFSQSELRCHMEWSNGKWLQDSWDIDTNRNQVKVSSDQAHLLLRCNSANDANEPNTRKQQIEQLAPKSNTSEISPPCKMLMTRETIEASLLTAIPEKEMPTISHPAQELSDHPTSNVGLEDSGNTLDCDRFGSHPIIDDLNVSPYTSIEEDQCGSSKTLLQCSEQNFGLQSLPDSTVRPDHQKTSDQQNCRSGGTQWCCHEMASSRNQYYEKHLLEQWCCHEMASSGNQYCEKHLLEQNFCKEKRRKRPREQSCVSVDLFQPSIYQQCSNEQGTFVDSSLSPPPTFKEGAQCDSSKSQVQFLENDLAVQPHSRKSLGGHDLDTEYNHIDVRSDQAHLLLLCNSADIATESNTRHQRIEQPTPRSTNNEISPLLEMVKTGETTATSLVLIENGGQEIPTVPSPSEGLSFPAPSFGVDNVLDTDWFGSDPINESSISPPSNINDQCDASRTQVQCSQETLTLQSPLEKSVSDQQKCRCKRARWHCSEMALPGKQLCEKHLLEQLIRNEKRRKRVGPFLPLVQQQCRRTGTGWRCHEMALPEKRYCEKHQLIKDVYNEKRRKNTRKPSRFSVGPFLPSVQQQCRRTGTGWRCHEMALLGKRYCEKHQLGKDIYNEKRRKKEHTSNESPEIVKISTMEGVGVQTSKSKKQLHGNSNMEGVDLEGGAESTSTRPEDR</sequence>
<feature type="compositionally biased region" description="Polar residues" evidence="3">
    <location>
        <begin position="670"/>
        <end position="682"/>
    </location>
</feature>
<feature type="domain" description="WRC" evidence="4">
    <location>
        <begin position="1126"/>
        <end position="1174"/>
    </location>
</feature>
<feature type="compositionally biased region" description="Gly residues" evidence="3">
    <location>
        <begin position="8"/>
        <end position="24"/>
    </location>
</feature>
<feature type="domain" description="WRC" evidence="4">
    <location>
        <begin position="1077"/>
        <end position="1121"/>
    </location>
</feature>
<feature type="region of interest" description="Disordered" evidence="3">
    <location>
        <begin position="1"/>
        <end position="37"/>
    </location>
</feature>
<gene>
    <name evidence="6" type="ORF">AQUCO_00300458v1</name>
</gene>
<dbReference type="EMBL" id="KZ305020">
    <property type="protein sequence ID" value="PIA60946.1"/>
    <property type="molecule type" value="Genomic_DNA"/>
</dbReference>
<feature type="compositionally biased region" description="Gly residues" evidence="3">
    <location>
        <begin position="264"/>
        <end position="280"/>
    </location>
</feature>
<dbReference type="PANTHER" id="PTHR31917:SF151">
    <property type="entry name" value="AGENET DOMAIN-CONTAINING PROTEIN"/>
    <property type="match status" value="1"/>
</dbReference>
<dbReference type="Pfam" id="PF04852">
    <property type="entry name" value="ALOG_dom"/>
    <property type="match status" value="1"/>
</dbReference>
<dbReference type="InterPro" id="IPR014002">
    <property type="entry name" value="Agenet_dom_plant"/>
</dbReference>
<feature type="compositionally biased region" description="Polar residues" evidence="3">
    <location>
        <begin position="1272"/>
        <end position="1281"/>
    </location>
</feature>
<dbReference type="Gene3D" id="2.30.30.140">
    <property type="match status" value="1"/>
</dbReference>
<dbReference type="Pfam" id="PF05641">
    <property type="entry name" value="Agenet"/>
    <property type="match status" value="2"/>
</dbReference>
<evidence type="ECO:0000256" key="1">
    <source>
        <dbReference type="ARBA" id="ARBA00023242"/>
    </source>
</evidence>
<keyword evidence="1" id="KW-0539">Nucleus</keyword>
<feature type="region of interest" description="Disordered" evidence="3">
    <location>
        <begin position="656"/>
        <end position="684"/>
    </location>
</feature>
<protein>
    <submittedName>
        <fullName evidence="6">Uncharacterized protein</fullName>
    </submittedName>
</protein>
<feature type="compositionally biased region" description="Polar residues" evidence="3">
    <location>
        <begin position="721"/>
        <end position="732"/>
    </location>
</feature>
<dbReference type="PROSITE" id="PS51697">
    <property type="entry name" value="ALOG"/>
    <property type="match status" value="1"/>
</dbReference>
<dbReference type="Proteomes" id="UP000230069">
    <property type="component" value="Unassembled WGS sequence"/>
</dbReference>
<feature type="region of interest" description="Disordered" evidence="3">
    <location>
        <begin position="1220"/>
        <end position="1281"/>
    </location>
</feature>
<dbReference type="SMART" id="SM00743">
    <property type="entry name" value="Agenet"/>
    <property type="match status" value="4"/>
</dbReference>
<evidence type="ECO:0000313" key="7">
    <source>
        <dbReference type="Proteomes" id="UP000230069"/>
    </source>
</evidence>
<keyword evidence="7" id="KW-1185">Reference proteome</keyword>
<feature type="region of interest" description="Disordered" evidence="3">
    <location>
        <begin position="713"/>
        <end position="732"/>
    </location>
</feature>
<dbReference type="CDD" id="cd20405">
    <property type="entry name" value="Tudor_Agenet_AtDUF_rpt1_3"/>
    <property type="match status" value="2"/>
</dbReference>
<dbReference type="PANTHER" id="PTHR31917">
    <property type="entry name" value="AGENET DOMAIN-CONTAINING PROTEIN-RELATED"/>
    <property type="match status" value="1"/>
</dbReference>
<organism evidence="6 7">
    <name type="scientific">Aquilegia coerulea</name>
    <name type="common">Rocky mountain columbine</name>
    <dbReference type="NCBI Taxonomy" id="218851"/>
    <lineage>
        <taxon>Eukaryota</taxon>
        <taxon>Viridiplantae</taxon>
        <taxon>Streptophyta</taxon>
        <taxon>Embryophyta</taxon>
        <taxon>Tracheophyta</taxon>
        <taxon>Spermatophyta</taxon>
        <taxon>Magnoliopsida</taxon>
        <taxon>Ranunculales</taxon>
        <taxon>Ranunculaceae</taxon>
        <taxon>Thalictroideae</taxon>
        <taxon>Aquilegia</taxon>
    </lineage>
</organism>
<feature type="region of interest" description="Disordered" evidence="3">
    <location>
        <begin position="259"/>
        <end position="283"/>
    </location>
</feature>
<accession>A0A2G5EYZ0</accession>
<reference evidence="6 7" key="1">
    <citation type="submission" date="2017-09" db="EMBL/GenBank/DDBJ databases">
        <title>WGS assembly of Aquilegia coerulea Goldsmith.</title>
        <authorList>
            <person name="Hodges S."/>
            <person name="Kramer E."/>
            <person name="Nordborg M."/>
            <person name="Tomkins J."/>
            <person name="Borevitz J."/>
            <person name="Derieg N."/>
            <person name="Yan J."/>
            <person name="Mihaltcheva S."/>
            <person name="Hayes R.D."/>
            <person name="Rokhsar D."/>
        </authorList>
    </citation>
    <scope>NUCLEOTIDE SEQUENCE [LARGE SCALE GENOMIC DNA]</scope>
    <source>
        <strain evidence="7">cv. Goldsmith</strain>
    </source>
</reference>
<dbReference type="CDD" id="cd20406">
    <property type="entry name" value="Tudor_Agenet_AtDUF_rpt2_4"/>
    <property type="match status" value="2"/>
</dbReference>
<feature type="domain" description="ALOG" evidence="5">
    <location>
        <begin position="53"/>
        <end position="186"/>
    </location>
</feature>
<dbReference type="PROSITE" id="PS51667">
    <property type="entry name" value="WRC"/>
    <property type="match status" value="3"/>
</dbReference>
<evidence type="ECO:0000259" key="4">
    <source>
        <dbReference type="PROSITE" id="PS51667"/>
    </source>
</evidence>
<evidence type="ECO:0000256" key="3">
    <source>
        <dbReference type="SAM" id="MobiDB-lite"/>
    </source>
</evidence>
<dbReference type="InterPro" id="IPR014977">
    <property type="entry name" value="WRC_dom"/>
</dbReference>
<dbReference type="InParanoid" id="A0A2G5EYZ0"/>
<evidence type="ECO:0000256" key="2">
    <source>
        <dbReference type="PROSITE-ProRule" id="PRU01002"/>
    </source>
</evidence>
<name>A0A2G5EYZ0_AQUCA</name>
<evidence type="ECO:0000259" key="5">
    <source>
        <dbReference type="PROSITE" id="PS51697"/>
    </source>
</evidence>
<evidence type="ECO:0000313" key="6">
    <source>
        <dbReference type="EMBL" id="PIA60946.1"/>
    </source>
</evidence>
<feature type="domain" description="WRC" evidence="4">
    <location>
        <begin position="1183"/>
        <end position="1228"/>
    </location>
</feature>
<proteinExistence type="predicted"/>
<dbReference type="OrthoDB" id="1906822at2759"/>